<dbReference type="VEuPathDB" id="FungiDB:GVI51_H02233"/>
<comment type="caution">
    <text evidence="1">The sequence shown here is derived from an EMBL/GenBank/DDBJ whole genome shotgun (WGS) entry which is preliminary data.</text>
</comment>
<proteinExistence type="predicted"/>
<dbReference type="OMA" id="MHESERF"/>
<gene>
    <name evidence="1" type="ORF">AO440_002001</name>
</gene>
<protein>
    <submittedName>
        <fullName evidence="1">Protein PET111, mitochondrial</fullName>
    </submittedName>
</protein>
<dbReference type="VEuPathDB" id="FungiDB:B1J91_H02475g"/>
<evidence type="ECO:0000313" key="1">
    <source>
        <dbReference type="EMBL" id="KTB03309.1"/>
    </source>
</evidence>
<dbReference type="PhylomeDB" id="A0A0W0CV54"/>
<dbReference type="VEuPathDB" id="FungiDB:GW608_H02233"/>
<accession>A0A0W0CV54</accession>
<dbReference type="Proteomes" id="UP000054886">
    <property type="component" value="Unassembled WGS sequence"/>
</dbReference>
<name>A0A0W0CV54_CANGB</name>
<dbReference type="VEuPathDB" id="FungiDB:GWK60_H02255"/>
<sequence length="802" mass="93994">MMRKWIIQGNLIKHFSRECAEDPLVNSIKLIILRHDYSTNKVGISVKEQVPREQNDENNKRAQFYDESFRFLTGTPMHITNRRLTSDLENISFICKSSPSFISEEEYTRIYRIIQDPGSSEYLVSSSILSISNHKHKLIPLPKLLSMIHILSENGYLNEIHMLFGNCKAHLSILKSDQPEDLYRQFLELMLDVEYKLLNFHSIEKIFSEYIKMPNIKAKYMTYGLRAFIENNDFQLAKAFFFQALTHSDNFPMTPKELHSFLSGISDHNDLTNTLLIFYSWISAKCKQLDDNPNFPLPETMQLIHRMILLFQDRVQLTQFCSNVVVKQSGYLDSVDYKLTVYFDKVRKVLADTGPPNKDRPEIFKGIQQYIDLLDGMTDKRELFFKRLLCICTDSHDLDKFMEIVALIEADKEVDMEIFVKDMVGKIIARKRRFGTALKYYEDLVLNGIEGKKFPIKHEYLSSLWIAIVSDYPTLAEPIKQELFLTLNTDKYKRAYPWLKYFLQEVSQLKEWKLLGGVSWNVLHLRISEYDKLKELDKFIKSADCLEIEHIIQQTLRDGLVPNFHFNYSLIKLLLKGSLVSSAKTIDDTMRKNYYSIPEKLNILWLRNDIDTMKKNMNSLTNREYKRMISSMLDDFVNSRVLSLGFKDYIQLTHLAMDYGLYGMAFKLLKSGKMIFQEKNGTNWKLYYLASLKLHTQTLQLDQFMAVLQSWIKNKDAYVITPGCLRRLKSYSRFFKKNSGNMDNFDADKLKELEQNIQVLKTKYLENKYKGLNDMHRMCQFIKTALDRDAKTITTQNANGST</sequence>
<reference evidence="1 2" key="1">
    <citation type="submission" date="2015-10" db="EMBL/GenBank/DDBJ databases">
        <title>Draft genomes sequences of Candida glabrata isolates 1A, 1B, 2A, 2B, 3A and 3B.</title>
        <authorList>
            <person name="Haavelsrud O.E."/>
            <person name="Gaustad P."/>
        </authorList>
    </citation>
    <scope>NUCLEOTIDE SEQUENCE [LARGE SCALE GENOMIC DNA]</scope>
    <source>
        <strain evidence="1">910700640</strain>
    </source>
</reference>
<dbReference type="EMBL" id="LLZZ01000120">
    <property type="protein sequence ID" value="KTB03309.1"/>
    <property type="molecule type" value="Genomic_DNA"/>
</dbReference>
<organism evidence="1 2">
    <name type="scientific">Candida glabrata</name>
    <name type="common">Yeast</name>
    <name type="synonym">Torulopsis glabrata</name>
    <dbReference type="NCBI Taxonomy" id="5478"/>
    <lineage>
        <taxon>Eukaryota</taxon>
        <taxon>Fungi</taxon>
        <taxon>Dikarya</taxon>
        <taxon>Ascomycota</taxon>
        <taxon>Saccharomycotina</taxon>
        <taxon>Saccharomycetes</taxon>
        <taxon>Saccharomycetales</taxon>
        <taxon>Saccharomycetaceae</taxon>
        <taxon>Nakaseomyces</taxon>
    </lineage>
</organism>
<dbReference type="VEuPathDB" id="FungiDB:CAGL0H02475g"/>
<dbReference type="AlphaFoldDB" id="A0A0W0CV54"/>
<dbReference type="OrthoDB" id="4061518at2759"/>
<evidence type="ECO:0000313" key="2">
    <source>
        <dbReference type="Proteomes" id="UP000054886"/>
    </source>
</evidence>